<evidence type="ECO:0008006" key="4">
    <source>
        <dbReference type="Google" id="ProtNLM"/>
    </source>
</evidence>
<proteinExistence type="predicted"/>
<dbReference type="Proteomes" id="UP000694232">
    <property type="component" value="Chromosome 2"/>
</dbReference>
<gene>
    <name evidence="2" type="ORF">KNV97_00205</name>
</gene>
<evidence type="ECO:0000313" key="3">
    <source>
        <dbReference type="Proteomes" id="UP000694232"/>
    </source>
</evidence>
<protein>
    <recommendedName>
        <fullName evidence="4">Lipoprotein</fullName>
    </recommendedName>
</protein>
<accession>A0A975U6A1</accession>
<dbReference type="RefSeq" id="WP_218561810.1">
    <property type="nucleotide sequence ID" value="NZ_CP076642.1"/>
</dbReference>
<dbReference type="InterPro" id="IPR016875">
    <property type="entry name" value="UCP028200"/>
</dbReference>
<reference evidence="2" key="1">
    <citation type="submission" date="2021-06" db="EMBL/GenBank/DDBJ databases">
        <title>Vibrio nov. sp., novel gut bacterium isolated from Yellow Sea oyster.</title>
        <authorList>
            <person name="Muhammad N."/>
            <person name="Nguyen T.H."/>
            <person name="Lee Y.-J."/>
            <person name="Ko J."/>
            <person name="Kim S.-G."/>
        </authorList>
    </citation>
    <scope>NUCLEOTIDE SEQUENCE</scope>
    <source>
        <strain evidence="2">OG9-811</strain>
    </source>
</reference>
<feature type="region of interest" description="Disordered" evidence="1">
    <location>
        <begin position="282"/>
        <end position="301"/>
    </location>
</feature>
<organism evidence="2 3">
    <name type="scientific">Vibrio ostreae</name>
    <dbReference type="NCBI Taxonomy" id="2841925"/>
    <lineage>
        <taxon>Bacteria</taxon>
        <taxon>Pseudomonadati</taxon>
        <taxon>Pseudomonadota</taxon>
        <taxon>Gammaproteobacteria</taxon>
        <taxon>Vibrionales</taxon>
        <taxon>Vibrionaceae</taxon>
        <taxon>Vibrio</taxon>
    </lineage>
</organism>
<dbReference type="PIRSF" id="PIRSF028200">
    <property type="entry name" value="UCP028200"/>
    <property type="match status" value="1"/>
</dbReference>
<dbReference type="Pfam" id="PF19795">
    <property type="entry name" value="DUF6279"/>
    <property type="match status" value="1"/>
</dbReference>
<evidence type="ECO:0000313" key="2">
    <source>
        <dbReference type="EMBL" id="QXO15999.1"/>
    </source>
</evidence>
<keyword evidence="3" id="KW-1185">Reference proteome</keyword>
<name>A0A975U6A1_9VIBR</name>
<dbReference type="EMBL" id="CP076642">
    <property type="protein sequence ID" value="QXO15999.1"/>
    <property type="molecule type" value="Genomic_DNA"/>
</dbReference>
<dbReference type="AlphaFoldDB" id="A0A975U6A1"/>
<sequence>MVRWIAIIITALVLTGCGAKFVYNNIDWFVIDYVEDYVELNSTQKALLSDKIASFSTWQQQEEMPRYLHQLEQLSLLQPDQFSPRQLDLHRTEVQQHYQRLVMHLLPDAYLLANTLSDAQIEQFMQGLTERQQEFAEKYRDTTQSQARVRYRERITDNLEEWFGSLSAQQEDVVSQWVNEMKVTTADWVAFHSRLRRELTHLFTLRHNEALFSAQLQALLFAPEQFYSPVLRAKFQYNQAISDKYLVEIVRLASDKQIAYFRGEINDWQQLVQELSADVGTSVRQPPDEQGVSADHVADAS</sequence>
<dbReference type="PROSITE" id="PS51257">
    <property type="entry name" value="PROKAR_LIPOPROTEIN"/>
    <property type="match status" value="1"/>
</dbReference>
<evidence type="ECO:0000256" key="1">
    <source>
        <dbReference type="SAM" id="MobiDB-lite"/>
    </source>
</evidence>
<dbReference type="KEGG" id="vos:KNV97_00205"/>